<dbReference type="PANTHER" id="PTHR32502">
    <property type="entry name" value="N-ACETYLGALACTOSAMINE PERMEASE II COMPONENT-RELATED"/>
    <property type="match status" value="1"/>
</dbReference>
<dbReference type="PANTHER" id="PTHR32502:SF23">
    <property type="entry name" value="TRANSPORT PROTEIN, PTS SYSTEM"/>
    <property type="match status" value="1"/>
</dbReference>
<proteinExistence type="predicted"/>
<name>A0ABS7MI26_9ACTN</name>
<feature type="transmembrane region" description="Helical" evidence="1">
    <location>
        <begin position="257"/>
        <end position="278"/>
    </location>
</feature>
<protein>
    <submittedName>
        <fullName evidence="2">PTS system mannose/fructose/sorbose family transporter subunit IID</fullName>
    </submittedName>
</protein>
<reference evidence="2 3" key="1">
    <citation type="submission" date="2021-08" db="EMBL/GenBank/DDBJ databases">
        <title>Collinsella faecalis sp. nov. isolated from swine faeces.</title>
        <authorList>
            <person name="Oh B.S."/>
            <person name="Lee J.H."/>
        </authorList>
    </citation>
    <scope>NUCLEOTIDE SEQUENCE [LARGE SCALE GENOMIC DNA]</scope>
    <source>
        <strain evidence="2 3">AGMB00827</strain>
    </source>
</reference>
<dbReference type="PROSITE" id="PS51108">
    <property type="entry name" value="PTS_EIID"/>
    <property type="match status" value="1"/>
</dbReference>
<evidence type="ECO:0000313" key="3">
    <source>
        <dbReference type="Proteomes" id="UP000700908"/>
    </source>
</evidence>
<dbReference type="InterPro" id="IPR050303">
    <property type="entry name" value="GatZ_KbaZ_carbometab"/>
</dbReference>
<feature type="transmembrane region" description="Helical" evidence="1">
    <location>
        <begin position="148"/>
        <end position="169"/>
    </location>
</feature>
<dbReference type="Proteomes" id="UP000700908">
    <property type="component" value="Unassembled WGS sequence"/>
</dbReference>
<keyword evidence="1" id="KW-0812">Transmembrane</keyword>
<evidence type="ECO:0000256" key="1">
    <source>
        <dbReference type="SAM" id="Phobius"/>
    </source>
</evidence>
<keyword evidence="1" id="KW-0472">Membrane</keyword>
<feature type="transmembrane region" description="Helical" evidence="1">
    <location>
        <begin position="71"/>
        <end position="90"/>
    </location>
</feature>
<dbReference type="Pfam" id="PF03613">
    <property type="entry name" value="EIID-AGA"/>
    <property type="match status" value="1"/>
</dbReference>
<sequence length="279" mass="30390">MDEREVTGKPDSKLTSADFRSVTLRSLALMSSFNYERMQALGFLYGIGRPLRKIYAGDNEGLREAMRRHMAAFNMTCAPSTFVMGIALAMEEMYAADRSIDRSGVNAIKVSLMGPLSGIGDTFFWGIFRILACSLGVSFAAQGNPIAPFILLLVFNVPNMLVRWFGVQLGYHRGSELIERLERGGQMKLVTHCAGIIGAISIGTMIAMWVSITCPLTFAIGDMQIIIQEYLDQIIPKLLPLVATLSVYGALKRNIKVPLIIAALVILGFGLGVCGAVAM</sequence>
<feature type="transmembrane region" description="Helical" evidence="1">
    <location>
        <begin position="189"/>
        <end position="213"/>
    </location>
</feature>
<comment type="caution">
    <text evidence="2">The sequence shown here is derived from an EMBL/GenBank/DDBJ whole genome shotgun (WGS) entry which is preliminary data.</text>
</comment>
<accession>A0ABS7MI26</accession>
<keyword evidence="1" id="KW-1133">Transmembrane helix</keyword>
<organism evidence="2 3">
    <name type="scientific">Collinsella ureilytica</name>
    <dbReference type="NCBI Taxonomy" id="2869515"/>
    <lineage>
        <taxon>Bacteria</taxon>
        <taxon>Bacillati</taxon>
        <taxon>Actinomycetota</taxon>
        <taxon>Coriobacteriia</taxon>
        <taxon>Coriobacteriales</taxon>
        <taxon>Coriobacteriaceae</taxon>
        <taxon>Collinsella</taxon>
    </lineage>
</organism>
<dbReference type="InterPro" id="IPR004704">
    <property type="entry name" value="PTS_IID_man"/>
</dbReference>
<gene>
    <name evidence="2" type="ORF">K6V98_01395</name>
</gene>
<keyword evidence="3" id="KW-1185">Reference proteome</keyword>
<dbReference type="EMBL" id="JAIMFO010000004">
    <property type="protein sequence ID" value="MBY4797021.1"/>
    <property type="molecule type" value="Genomic_DNA"/>
</dbReference>
<evidence type="ECO:0000313" key="2">
    <source>
        <dbReference type="EMBL" id="MBY4797021.1"/>
    </source>
</evidence>